<accession>M1MSE8</accession>
<proteinExistence type="predicted"/>
<evidence type="ECO:0000313" key="3">
    <source>
        <dbReference type="Proteomes" id="UP000011728"/>
    </source>
</evidence>
<name>M1MSE8_9CLOT</name>
<dbReference type="Proteomes" id="UP000011728">
    <property type="component" value="Chromosome"/>
</dbReference>
<dbReference type="AlphaFoldDB" id="M1MSE8"/>
<organism evidence="2 3">
    <name type="scientific">Clostridium saccharoperbutylacetonicum N1-4(HMT)</name>
    <dbReference type="NCBI Taxonomy" id="931276"/>
    <lineage>
        <taxon>Bacteria</taxon>
        <taxon>Bacillati</taxon>
        <taxon>Bacillota</taxon>
        <taxon>Clostridia</taxon>
        <taxon>Eubacteriales</taxon>
        <taxon>Clostridiaceae</taxon>
        <taxon>Clostridium</taxon>
    </lineage>
</organism>
<evidence type="ECO:0008006" key="4">
    <source>
        <dbReference type="Google" id="ProtNLM"/>
    </source>
</evidence>
<dbReference type="PROSITE" id="PS51257">
    <property type="entry name" value="PROKAR_LIPOPROTEIN"/>
    <property type="match status" value="1"/>
</dbReference>
<evidence type="ECO:0000313" key="2">
    <source>
        <dbReference type="EMBL" id="AGF57646.1"/>
    </source>
</evidence>
<dbReference type="PATRIC" id="fig|931276.5.peg.3919"/>
<dbReference type="HOGENOM" id="CLU_2245272_0_0_9"/>
<reference evidence="2 3" key="1">
    <citation type="submission" date="2013-02" db="EMBL/GenBank/DDBJ databases">
        <title>Genome sequence of Clostridium saccharoperbutylacetonicum N1-4(HMT).</title>
        <authorList>
            <person name="Poehlein A."/>
            <person name="Daniel R."/>
        </authorList>
    </citation>
    <scope>NUCLEOTIDE SEQUENCE [LARGE SCALE GENOMIC DNA]</scope>
    <source>
        <strain evidence="3">N1-4(HMT)</strain>
    </source>
</reference>
<dbReference type="EMBL" id="CP004121">
    <property type="protein sequence ID" value="AGF57646.1"/>
    <property type="molecule type" value="Genomic_DNA"/>
</dbReference>
<feature type="region of interest" description="Disordered" evidence="1">
    <location>
        <begin position="83"/>
        <end position="104"/>
    </location>
</feature>
<feature type="compositionally biased region" description="Polar residues" evidence="1">
    <location>
        <begin position="94"/>
        <end position="104"/>
    </location>
</feature>
<keyword evidence="3" id="KW-1185">Reference proteome</keyword>
<protein>
    <recommendedName>
        <fullName evidence="4">Lipoprotein</fullName>
    </recommendedName>
</protein>
<sequence length="104" mass="11656">MRKIILYLILITLLIISSTFLVSCNAITAQNINFDSSNIKDDFGIDEIPEIHDNPETDNKPDIKNKSSIAFYSNEFDAVSPNIDEDFSIHGEPHQNNISSSAKK</sequence>
<gene>
    <name evidence="2" type="ORF">Cspa_c38860</name>
</gene>
<evidence type="ECO:0000256" key="1">
    <source>
        <dbReference type="SAM" id="MobiDB-lite"/>
    </source>
</evidence>
<dbReference type="KEGG" id="csr:Cspa_c38860"/>